<dbReference type="InterPro" id="IPR011050">
    <property type="entry name" value="Pectin_lyase_fold/virulence"/>
</dbReference>
<dbReference type="GO" id="GO:0005975">
    <property type="term" value="P:carbohydrate metabolic process"/>
    <property type="evidence" value="ECO:0007669"/>
    <property type="project" value="InterPro"/>
</dbReference>
<evidence type="ECO:0000256" key="7">
    <source>
        <dbReference type="ARBA" id="ARBA00023316"/>
    </source>
</evidence>
<keyword evidence="11" id="KW-1185">Reference proteome</keyword>
<dbReference type="Gene3D" id="2.160.20.10">
    <property type="entry name" value="Single-stranded right-handed beta-helix, Pectin lyase-like"/>
    <property type="match status" value="2"/>
</dbReference>
<keyword evidence="4" id="KW-0964">Secreted</keyword>
<evidence type="ECO:0000256" key="4">
    <source>
        <dbReference type="ARBA" id="ARBA00022525"/>
    </source>
</evidence>
<dbReference type="GO" id="GO:0071555">
    <property type="term" value="P:cell wall organization"/>
    <property type="evidence" value="ECO:0007669"/>
    <property type="project" value="UniProtKB-KW"/>
</dbReference>
<dbReference type="Pfam" id="PF12708">
    <property type="entry name" value="Pect-lyase_RHGA_epim"/>
    <property type="match status" value="1"/>
</dbReference>
<feature type="domain" description="Rhamnogalacturonase A/B/Epimerase-like pectate lyase" evidence="9">
    <location>
        <begin position="14"/>
        <end position="60"/>
    </location>
</feature>
<reference evidence="10" key="1">
    <citation type="submission" date="2019-09" db="EMBL/GenBank/DDBJ databases">
        <title>Draft genome information of white flower Hibiscus syriacus.</title>
        <authorList>
            <person name="Kim Y.-M."/>
        </authorList>
    </citation>
    <scope>NUCLEOTIDE SEQUENCE [LARGE SCALE GENOMIC DNA]</scope>
    <source>
        <strain evidence="10">YM2019G1</strain>
    </source>
</reference>
<evidence type="ECO:0000313" key="10">
    <source>
        <dbReference type="EMBL" id="KAE8715033.1"/>
    </source>
</evidence>
<comment type="similarity">
    <text evidence="2 8">Belongs to the glycosyl hydrolase 28 family.</text>
</comment>
<keyword evidence="6 8" id="KW-0326">Glycosidase</keyword>
<dbReference type="InterPro" id="IPR000743">
    <property type="entry name" value="Glyco_hydro_28"/>
</dbReference>
<evidence type="ECO:0000259" key="9">
    <source>
        <dbReference type="Pfam" id="PF12708"/>
    </source>
</evidence>
<dbReference type="PANTHER" id="PTHR31375">
    <property type="match status" value="1"/>
</dbReference>
<proteinExistence type="inferred from homology"/>
<accession>A0A6A3BEJ8</accession>
<evidence type="ECO:0000313" key="11">
    <source>
        <dbReference type="Proteomes" id="UP000436088"/>
    </source>
</evidence>
<keyword evidence="5 8" id="KW-0378">Hydrolase</keyword>
<dbReference type="AlphaFoldDB" id="A0A6A3BEJ8"/>
<comment type="subcellular location">
    <subcellularLocation>
        <location evidence="1">Secreted</location>
        <location evidence="1">Cell wall</location>
    </subcellularLocation>
</comment>
<keyword evidence="7" id="KW-0961">Cell wall biogenesis/degradation</keyword>
<protein>
    <submittedName>
        <fullName evidence="10">Polygalacturonase</fullName>
    </submittedName>
</protein>
<evidence type="ECO:0000256" key="5">
    <source>
        <dbReference type="ARBA" id="ARBA00022801"/>
    </source>
</evidence>
<keyword evidence="3" id="KW-0134">Cell wall</keyword>
<name>A0A6A3BEJ8_HIBSY</name>
<gene>
    <name evidence="10" type="ORF">F3Y22_tig00110187pilonHSYRG00451</name>
</gene>
<organism evidence="10 11">
    <name type="scientific">Hibiscus syriacus</name>
    <name type="common">Rose of Sharon</name>
    <dbReference type="NCBI Taxonomy" id="106335"/>
    <lineage>
        <taxon>Eukaryota</taxon>
        <taxon>Viridiplantae</taxon>
        <taxon>Streptophyta</taxon>
        <taxon>Embryophyta</taxon>
        <taxon>Tracheophyta</taxon>
        <taxon>Spermatophyta</taxon>
        <taxon>Magnoliopsida</taxon>
        <taxon>eudicotyledons</taxon>
        <taxon>Gunneridae</taxon>
        <taxon>Pentapetalae</taxon>
        <taxon>rosids</taxon>
        <taxon>malvids</taxon>
        <taxon>Malvales</taxon>
        <taxon>Malvaceae</taxon>
        <taxon>Malvoideae</taxon>
        <taxon>Hibiscus</taxon>
    </lineage>
</organism>
<sequence length="233" mass="25407">MLGINSTSATQNYNVLNFGAKPNGKTDSTKAFLMARQAACGSADSTLIYVPKGRYLLDSMTFRGICKSPRITFRIDGTLVAPLDYRVLGKSTDWISFQGVNGVSIVGGALDAKGSSLWACKHSHTNCPSGATNLWIQVICGPGHGISNGSLAKDLKEEGVQNVTVKKTIFVGTQNGLRIKSWARPSTGFVQRVRFMDSLMVHVQNPIVIDQNYCPHNLNCPHDQRQLEIQVDH</sequence>
<dbReference type="InterPro" id="IPR024535">
    <property type="entry name" value="RHGA/B-epi-like_pectate_lyase"/>
</dbReference>
<dbReference type="Pfam" id="PF00295">
    <property type="entry name" value="Glyco_hydro_28"/>
    <property type="match status" value="1"/>
</dbReference>
<evidence type="ECO:0000256" key="6">
    <source>
        <dbReference type="ARBA" id="ARBA00023295"/>
    </source>
</evidence>
<evidence type="ECO:0000256" key="1">
    <source>
        <dbReference type="ARBA" id="ARBA00004191"/>
    </source>
</evidence>
<dbReference type="GO" id="GO:0004650">
    <property type="term" value="F:polygalacturonase activity"/>
    <property type="evidence" value="ECO:0007669"/>
    <property type="project" value="InterPro"/>
</dbReference>
<dbReference type="EMBL" id="VEPZ02000867">
    <property type="protein sequence ID" value="KAE8715033.1"/>
    <property type="molecule type" value="Genomic_DNA"/>
</dbReference>
<dbReference type="InterPro" id="IPR012334">
    <property type="entry name" value="Pectin_lyas_fold"/>
</dbReference>
<comment type="caution">
    <text evidence="10">The sequence shown here is derived from an EMBL/GenBank/DDBJ whole genome shotgun (WGS) entry which is preliminary data.</text>
</comment>
<evidence type="ECO:0000256" key="8">
    <source>
        <dbReference type="RuleBase" id="RU361169"/>
    </source>
</evidence>
<evidence type="ECO:0000256" key="2">
    <source>
        <dbReference type="ARBA" id="ARBA00008834"/>
    </source>
</evidence>
<evidence type="ECO:0000256" key="3">
    <source>
        <dbReference type="ARBA" id="ARBA00022512"/>
    </source>
</evidence>
<dbReference type="Proteomes" id="UP000436088">
    <property type="component" value="Unassembled WGS sequence"/>
</dbReference>
<dbReference type="SUPFAM" id="SSF51126">
    <property type="entry name" value="Pectin lyase-like"/>
    <property type="match status" value="1"/>
</dbReference>